<dbReference type="Proteomes" id="UP000006352">
    <property type="component" value="Unassembled WGS sequence"/>
</dbReference>
<comment type="catalytic activity">
    <reaction evidence="1">
        <text>Release of an N-terminal aspartate or glutamate from a peptide, with a preference for aspartate.</text>
        <dbReference type="EC" id="3.4.11.21"/>
    </reaction>
</comment>
<dbReference type="EC" id="3.4.11.21" evidence="4"/>
<evidence type="ECO:0000256" key="5">
    <source>
        <dbReference type="ARBA" id="ARBA00022438"/>
    </source>
</evidence>
<keyword evidence="10 11" id="KW-0482">Metalloprotease</keyword>
<keyword evidence="9 11" id="KW-0862">Zinc</keyword>
<evidence type="ECO:0000256" key="9">
    <source>
        <dbReference type="ARBA" id="ARBA00022833"/>
    </source>
</evidence>
<keyword evidence="7 11" id="KW-0479">Metal-binding</keyword>
<dbReference type="Pfam" id="PF02127">
    <property type="entry name" value="Peptidase_M18"/>
    <property type="match status" value="1"/>
</dbReference>
<evidence type="ECO:0000256" key="4">
    <source>
        <dbReference type="ARBA" id="ARBA00011965"/>
    </source>
</evidence>
<keyword evidence="13" id="KW-1185">Reference proteome</keyword>
<dbReference type="AlphaFoldDB" id="J4GD55"/>
<dbReference type="SUPFAM" id="SSF53187">
    <property type="entry name" value="Zn-dependent exopeptidases"/>
    <property type="match status" value="1"/>
</dbReference>
<name>J4GD55_9APHY</name>
<keyword evidence="8 11" id="KW-0378">Hydrolase</keyword>
<dbReference type="FunCoup" id="J4GD55">
    <property type="interactions" value="303"/>
</dbReference>
<dbReference type="HOGENOM" id="CLU_019532_2_0_1"/>
<gene>
    <name evidence="12" type="ORF">FIBRA_07006</name>
</gene>
<dbReference type="InterPro" id="IPR001948">
    <property type="entry name" value="Peptidase_M18"/>
</dbReference>
<dbReference type="Gene3D" id="3.40.630.10">
    <property type="entry name" value="Zn peptidases"/>
    <property type="match status" value="1"/>
</dbReference>
<dbReference type="SUPFAM" id="SSF101821">
    <property type="entry name" value="Aminopeptidase/glucanase lid domain"/>
    <property type="match status" value="1"/>
</dbReference>
<reference evidence="12 13" key="1">
    <citation type="journal article" date="2012" name="Appl. Environ. Microbiol.">
        <title>Short-read sequencing for genomic analysis of the brown rot fungus Fibroporia radiculosa.</title>
        <authorList>
            <person name="Tang J.D."/>
            <person name="Perkins A.D."/>
            <person name="Sonstegard T.S."/>
            <person name="Schroeder S.G."/>
            <person name="Burgess S.C."/>
            <person name="Diehl S.V."/>
        </authorList>
    </citation>
    <scope>NUCLEOTIDE SEQUENCE [LARGE SCALE GENOMIC DNA]</scope>
    <source>
        <strain evidence="12 13">TFFH 294</strain>
    </source>
</reference>
<dbReference type="GO" id="GO:0008237">
    <property type="term" value="F:metallopeptidase activity"/>
    <property type="evidence" value="ECO:0007669"/>
    <property type="project" value="UniProtKB-KW"/>
</dbReference>
<evidence type="ECO:0000256" key="1">
    <source>
        <dbReference type="ARBA" id="ARBA00001335"/>
    </source>
</evidence>
<evidence type="ECO:0000256" key="7">
    <source>
        <dbReference type="ARBA" id="ARBA00022723"/>
    </source>
</evidence>
<comment type="similarity">
    <text evidence="3 11">Belongs to the peptidase M18 family.</text>
</comment>
<evidence type="ECO:0000313" key="13">
    <source>
        <dbReference type="Proteomes" id="UP000006352"/>
    </source>
</evidence>
<proteinExistence type="inferred from homology"/>
<dbReference type="EMBL" id="HE797169">
    <property type="protein sequence ID" value="CCM04813.1"/>
    <property type="molecule type" value="Genomic_DNA"/>
</dbReference>
<protein>
    <recommendedName>
        <fullName evidence="4">aspartyl aminopeptidase</fullName>
        <ecNumber evidence="4">3.4.11.21</ecNumber>
    </recommendedName>
</protein>
<sequence>MVQLPTPDYPSEIPLPLTVHQMTVPEAVSRLLSFVNSSPTPFHAVQVAALRLENAGFSKLRERDDWERTLQGGGKYYMTRNQSCILAFTVPPKWKPGVGVSIVGTHIDSPNLRVRPVSKRTKAGYLQVGVETYGSGLWYTWFDRDLSLAGRIILKEKHGGFVSRLVKINRPILRIPSLAIHLDRGAADKFSFNQETEMVPILGLVENELNSASTSSKITSGVQENHHSSLLALLSQELSVSPEDIHDFELHLYDTQLSQLGGLNEEFVFSPRMDNQFSSFCAVDAIVNFAESRSYSTFQGNVNCIVLFNHEEIGSVSTTGAESSFILSLLNRLSPTPGTLAQSISRSFLISCDMTHALHPNFMSRHEDNHAPMINGGIAIKINAKQRYATDAIGSLIIKQLAEKKGGKVQYYEVRNDMVCGSTIGPALSKTGIRTVDVGCPMLSMHSNRETAGTRDVQSALDLFTAFFESFAELDQTLPVD</sequence>
<evidence type="ECO:0000256" key="2">
    <source>
        <dbReference type="ARBA" id="ARBA00001947"/>
    </source>
</evidence>
<comment type="cofactor">
    <cofactor evidence="2">
        <name>Zn(2+)</name>
        <dbReference type="ChEBI" id="CHEBI:29105"/>
    </cofactor>
</comment>
<dbReference type="PANTHER" id="PTHR28570:SF3">
    <property type="entry name" value="ASPARTYL AMINOPEPTIDASE"/>
    <property type="match status" value="1"/>
</dbReference>
<evidence type="ECO:0000256" key="3">
    <source>
        <dbReference type="ARBA" id="ARBA00008290"/>
    </source>
</evidence>
<dbReference type="FunFam" id="2.30.250.10:FF:000001">
    <property type="entry name" value="Aspartyl aminopeptidase 1"/>
    <property type="match status" value="1"/>
</dbReference>
<dbReference type="GO" id="GO:0004177">
    <property type="term" value="F:aminopeptidase activity"/>
    <property type="evidence" value="ECO:0007669"/>
    <property type="project" value="UniProtKB-KW"/>
</dbReference>
<dbReference type="GO" id="GO:0000324">
    <property type="term" value="C:fungal-type vacuole"/>
    <property type="evidence" value="ECO:0007669"/>
    <property type="project" value="TreeGrafter"/>
</dbReference>
<dbReference type="InParanoid" id="J4GD55"/>
<dbReference type="PANTHER" id="PTHR28570">
    <property type="entry name" value="ASPARTYL AMINOPEPTIDASE"/>
    <property type="match status" value="1"/>
</dbReference>
<evidence type="ECO:0000313" key="12">
    <source>
        <dbReference type="EMBL" id="CCM04813.1"/>
    </source>
</evidence>
<evidence type="ECO:0000256" key="6">
    <source>
        <dbReference type="ARBA" id="ARBA00022670"/>
    </source>
</evidence>
<organism evidence="12 13">
    <name type="scientific">Fibroporia radiculosa</name>
    <dbReference type="NCBI Taxonomy" id="599839"/>
    <lineage>
        <taxon>Eukaryota</taxon>
        <taxon>Fungi</taxon>
        <taxon>Dikarya</taxon>
        <taxon>Basidiomycota</taxon>
        <taxon>Agaricomycotina</taxon>
        <taxon>Agaricomycetes</taxon>
        <taxon>Polyporales</taxon>
        <taxon>Fibroporiaceae</taxon>
        <taxon>Fibroporia</taxon>
    </lineage>
</organism>
<dbReference type="NCBIfam" id="NF002759">
    <property type="entry name" value="PRK02813.1"/>
    <property type="match status" value="1"/>
</dbReference>
<keyword evidence="6 11" id="KW-0645">Protease</keyword>
<dbReference type="GO" id="GO:0008270">
    <property type="term" value="F:zinc ion binding"/>
    <property type="evidence" value="ECO:0007669"/>
    <property type="project" value="InterPro"/>
</dbReference>
<dbReference type="CDD" id="cd05658">
    <property type="entry name" value="M18_DAP"/>
    <property type="match status" value="1"/>
</dbReference>
<dbReference type="InterPro" id="IPR023358">
    <property type="entry name" value="Peptidase_M18_dom2"/>
</dbReference>
<dbReference type="OrthoDB" id="9880441at2759"/>
<dbReference type="Gene3D" id="2.30.250.10">
    <property type="entry name" value="Aminopeptidase i, Domain 2"/>
    <property type="match status" value="1"/>
</dbReference>
<dbReference type="STRING" id="599839.J4GD55"/>
<evidence type="ECO:0000256" key="10">
    <source>
        <dbReference type="ARBA" id="ARBA00023049"/>
    </source>
</evidence>
<keyword evidence="5 11" id="KW-0031">Aminopeptidase</keyword>
<accession>J4GD55</accession>
<dbReference type="GeneID" id="24099724"/>
<dbReference type="RefSeq" id="XP_012184096.1">
    <property type="nucleotide sequence ID" value="XM_012328706.1"/>
</dbReference>
<evidence type="ECO:0000256" key="8">
    <source>
        <dbReference type="ARBA" id="ARBA00022801"/>
    </source>
</evidence>
<dbReference type="PRINTS" id="PR00932">
    <property type="entry name" value="AMINO1PTASE"/>
</dbReference>
<evidence type="ECO:0000256" key="11">
    <source>
        <dbReference type="RuleBase" id="RU004386"/>
    </source>
</evidence>
<dbReference type="GO" id="GO:0006508">
    <property type="term" value="P:proteolysis"/>
    <property type="evidence" value="ECO:0007669"/>
    <property type="project" value="UniProtKB-KW"/>
</dbReference>